<proteinExistence type="predicted"/>
<dbReference type="AlphaFoldDB" id="A0A1C2I449"/>
<comment type="caution">
    <text evidence="1">The sequence shown here is derived from an EMBL/GenBank/DDBJ whole genome shotgun (WGS) entry which is preliminary data.</text>
</comment>
<dbReference type="GeneID" id="60695811"/>
<gene>
    <name evidence="1" type="ORF">A6P07_13640</name>
</gene>
<accession>A0A1C2I449</accession>
<dbReference type="RefSeq" id="WP_024895300.1">
    <property type="nucleotide sequence ID" value="NZ_JAAVXF010000241.1"/>
</dbReference>
<organism evidence="1 2">
    <name type="scientific">Acidithiobacillus thiooxidans</name>
    <name type="common">Thiobacillus thiooxidans</name>
    <dbReference type="NCBI Taxonomy" id="930"/>
    <lineage>
        <taxon>Bacteria</taxon>
        <taxon>Pseudomonadati</taxon>
        <taxon>Pseudomonadota</taxon>
        <taxon>Acidithiobacillia</taxon>
        <taxon>Acidithiobacillales</taxon>
        <taxon>Acidithiobacillaceae</taxon>
        <taxon>Acidithiobacillus</taxon>
    </lineage>
</organism>
<evidence type="ECO:0000313" key="1">
    <source>
        <dbReference type="EMBL" id="OCX70720.1"/>
    </source>
</evidence>
<dbReference type="Proteomes" id="UP000094893">
    <property type="component" value="Unassembled WGS sequence"/>
</dbReference>
<name>A0A1C2I449_ACITH</name>
<dbReference type="EMBL" id="LWSA01000189">
    <property type="protein sequence ID" value="OCX70720.1"/>
    <property type="molecule type" value="Genomic_DNA"/>
</dbReference>
<dbReference type="STRING" id="930.GCA_002079865_03486"/>
<sequence length="62" mass="7324">MKDYVGDSKKRLLNACHEAVEAELRNDIGSFWVTNYRRLMRGNFRMVGLSVRGWFGQRFKRG</sequence>
<reference evidence="1 2" key="1">
    <citation type="journal article" date="2016" name="Int. J. Mol. Sci.">
        <title>Comparative genomics of the extreme acidophile Acidithiobacillus thiooxidans reveals intraspecific divergence and niche adaptation.</title>
        <authorList>
            <person name="Zhang X."/>
            <person name="Feng X."/>
            <person name="Tao J."/>
            <person name="Ma L."/>
            <person name="Xiao Y."/>
            <person name="Liang Y."/>
            <person name="Liu X."/>
            <person name="Yin H."/>
        </authorList>
    </citation>
    <scope>NUCLEOTIDE SEQUENCE [LARGE SCALE GENOMIC DNA]</scope>
    <source>
        <strain evidence="1 2">A02</strain>
    </source>
</reference>
<protein>
    <submittedName>
        <fullName evidence="1">Uncharacterized protein</fullName>
    </submittedName>
</protein>
<evidence type="ECO:0000313" key="2">
    <source>
        <dbReference type="Proteomes" id="UP000094893"/>
    </source>
</evidence>